<accession>A0AAD3QYF6</accession>
<comment type="caution">
    <text evidence="4">The sequence shown here is derived from an EMBL/GenBank/DDBJ whole genome shotgun (WGS) entry which is preliminary data.</text>
</comment>
<dbReference type="Proteomes" id="UP001279410">
    <property type="component" value="Unassembled WGS sequence"/>
</dbReference>
<dbReference type="InterPro" id="IPR028149">
    <property type="entry name" value="Tantalus-like"/>
</dbReference>
<sequence length="522" mass="57382">MDEDAIPPNPFCSAPPHSEPSPPLLPLSSITPSCANDGISGHRRSGRIQGIRAQTPKKQSSADSGATQKPSRQNPSLTKRQRESGSMVQVAQSKQQRVENTYVHEKQNEDEFDFTFAAECQNKQKDQISPQKKPNVSAAENVVEQVADNTTQNLDATKSDVDPCGGLAVGHSVENASAPKGWVIGPLFQSFKSKMASFTEIVMSPVKLFRANSPPLSMDHPDRFIECEPQADGSSDVEPSNVFQPVEQILASCFLSSPLAFLSKKGDSTGAAASPSTSSRVSSPTSSFLTSPLNSSTWHLPRFLQRGDSSRAASDTSSSGNPLECEAERRQQSEEEDDGEDTSSSSQEYEDAGLREEKALSDSEIKVVKKHEERGKVSSIRIRKTLPKPQNNLTPMGLPKPIRLKKKEFSLEEIYTNQNFSKPPESRLETIFEVPLNRRNGSESWFGQRRVKRFLEFLEVGEARKPKKPLVGVGKPGVSSSRTRRGGFTKDEPPLSVQDVDSLLCAKLDQLNLWLINDQKDS</sequence>
<protein>
    <recommendedName>
        <fullName evidence="3">Tantalus-like domain-containing protein</fullName>
    </recommendedName>
</protein>
<evidence type="ECO:0000313" key="4">
    <source>
        <dbReference type="EMBL" id="GLD48978.1"/>
    </source>
</evidence>
<organism evidence="4 5">
    <name type="scientific">Lates japonicus</name>
    <name type="common">Japanese lates</name>
    <dbReference type="NCBI Taxonomy" id="270547"/>
    <lineage>
        <taxon>Eukaryota</taxon>
        <taxon>Metazoa</taxon>
        <taxon>Chordata</taxon>
        <taxon>Craniata</taxon>
        <taxon>Vertebrata</taxon>
        <taxon>Euteleostomi</taxon>
        <taxon>Actinopterygii</taxon>
        <taxon>Neopterygii</taxon>
        <taxon>Teleostei</taxon>
        <taxon>Neoteleostei</taxon>
        <taxon>Acanthomorphata</taxon>
        <taxon>Carangaria</taxon>
        <taxon>Carangaria incertae sedis</taxon>
        <taxon>Centropomidae</taxon>
        <taxon>Lates</taxon>
    </lineage>
</organism>
<keyword evidence="5" id="KW-1185">Reference proteome</keyword>
<feature type="region of interest" description="Disordered" evidence="2">
    <location>
        <begin position="307"/>
        <end position="376"/>
    </location>
</feature>
<feature type="domain" description="Tantalus-like" evidence="3">
    <location>
        <begin position="393"/>
        <end position="450"/>
    </location>
</feature>
<feature type="region of interest" description="Disordered" evidence="2">
    <location>
        <begin position="265"/>
        <end position="293"/>
    </location>
</feature>
<dbReference type="EMBL" id="BRZM01000007">
    <property type="protein sequence ID" value="GLD48978.1"/>
    <property type="molecule type" value="Genomic_DNA"/>
</dbReference>
<dbReference type="PANTHER" id="PTHR14522">
    <property type="entry name" value="EMO2-RELATED"/>
    <property type="match status" value="1"/>
</dbReference>
<gene>
    <name evidence="4" type="ORF">AKAME5_000285000</name>
</gene>
<feature type="region of interest" description="Disordered" evidence="2">
    <location>
        <begin position="468"/>
        <end position="493"/>
    </location>
</feature>
<feature type="compositionally biased region" description="Polar residues" evidence="2">
    <location>
        <begin position="56"/>
        <end position="99"/>
    </location>
</feature>
<reference evidence="4" key="1">
    <citation type="submission" date="2022-08" db="EMBL/GenBank/DDBJ databases">
        <title>Genome sequencing of akame (Lates japonicus).</title>
        <authorList>
            <person name="Hashiguchi Y."/>
            <person name="Takahashi H."/>
        </authorList>
    </citation>
    <scope>NUCLEOTIDE SEQUENCE</scope>
    <source>
        <strain evidence="4">Kochi</strain>
    </source>
</reference>
<dbReference type="PANTHER" id="PTHR14522:SF2">
    <property type="entry name" value="PROLINE-RICH PROTEIN 14"/>
    <property type="match status" value="1"/>
</dbReference>
<feature type="compositionally biased region" description="Low complexity" evidence="2">
    <location>
        <begin position="469"/>
        <end position="481"/>
    </location>
</feature>
<dbReference type="InterPro" id="IPR026320">
    <property type="entry name" value="PRR14"/>
</dbReference>
<feature type="compositionally biased region" description="Low complexity" evidence="2">
    <location>
        <begin position="268"/>
        <end position="293"/>
    </location>
</feature>
<keyword evidence="1" id="KW-0597">Phosphoprotein</keyword>
<feature type="region of interest" description="Disordered" evidence="2">
    <location>
        <begin position="1"/>
        <end position="101"/>
    </location>
</feature>
<feature type="compositionally biased region" description="Low complexity" evidence="2">
    <location>
        <begin position="307"/>
        <end position="320"/>
    </location>
</feature>
<dbReference type="Pfam" id="PF15386">
    <property type="entry name" value="Tantalus"/>
    <property type="match status" value="1"/>
</dbReference>
<proteinExistence type="predicted"/>
<evidence type="ECO:0000256" key="2">
    <source>
        <dbReference type="SAM" id="MobiDB-lite"/>
    </source>
</evidence>
<name>A0AAD3QYF6_LATJO</name>
<evidence type="ECO:0000313" key="5">
    <source>
        <dbReference type="Proteomes" id="UP001279410"/>
    </source>
</evidence>
<evidence type="ECO:0000259" key="3">
    <source>
        <dbReference type="Pfam" id="PF15386"/>
    </source>
</evidence>
<evidence type="ECO:0000256" key="1">
    <source>
        <dbReference type="ARBA" id="ARBA00022553"/>
    </source>
</evidence>
<feature type="compositionally biased region" description="Basic and acidic residues" evidence="2">
    <location>
        <begin position="352"/>
        <end position="376"/>
    </location>
</feature>
<dbReference type="AlphaFoldDB" id="A0AAD3QYF6"/>